<evidence type="ECO:0000256" key="2">
    <source>
        <dbReference type="SAM" id="MobiDB-lite"/>
    </source>
</evidence>
<sequence>MSDDISEEQLPMSKEDYDKAIAQIEKVNQSVSKYEWTMERLQAKREKLLMQAVIAYWKSIALKDDFLYSIRLNYSTYEYDCGMLNENLTRELLNLDGIMSNGNDDIRARRKDQVKRVLFLQEAVTKLHEKAVALSVFYRSCVAQPRYQALLAQPSPQPEVELPTSPVPASDVEQEADEPRPTVQKQPSLQRQKSVHLIPVMSPEEFDKLQKQNSMGSRGVSSEVSNASSSAAARRKHNREKKQRKLQRQRERRREEQEQQEQQEREEEQRRKMEEEEREQREKEEEERRRKMEEEEEEKRKLKEQQEKEEEERKKKEMEMQHQRELEEEEEERKRQQKLAEEERKKRELEEEERKKRELEEEEERKKREQKRIEARRRAEEKRKATEEARLQAEEARHKAEEAAKRAEEAAKQAEEARRKAEEAEAMEVESSESESSSMEEEEEATPEVDEVDEIQGDYMPKYQWLRQGNKLNLILVNVDFDKSSLHCVTKPASPTPKLIIQGYRIVQETRPQGYYGVLYGMRPSFKYVPFTTVIQLPDIKVDLSQAPKVLYYDDESVMQVTYTIKQEETKRAPSRPQRRWDAEDDGYGRYYPRYSGYSRSPFDAYEDPYRRSTPMSFSPFFGGNFW</sequence>
<evidence type="ECO:0000256" key="1">
    <source>
        <dbReference type="SAM" id="Coils"/>
    </source>
</evidence>
<feature type="compositionally biased region" description="Basic residues" evidence="2">
    <location>
        <begin position="233"/>
        <end position="247"/>
    </location>
</feature>
<dbReference type="InParanoid" id="D8M7V9"/>
<dbReference type="InterPro" id="IPR036533">
    <property type="entry name" value="BAG_dom_sf"/>
</dbReference>
<accession>D8M7V9</accession>
<keyword evidence="1" id="KW-0175">Coiled coil</keyword>
<feature type="compositionally biased region" description="Polar residues" evidence="2">
    <location>
        <begin position="183"/>
        <end position="192"/>
    </location>
</feature>
<gene>
    <name evidence="3" type="ORF">GSBLH_T00003916001</name>
</gene>
<dbReference type="Gene3D" id="1.20.58.120">
    <property type="entry name" value="BAG domain"/>
    <property type="match status" value="1"/>
</dbReference>
<evidence type="ECO:0000313" key="4">
    <source>
        <dbReference type="Proteomes" id="UP000008312"/>
    </source>
</evidence>
<feature type="coiled-coil region" evidence="1">
    <location>
        <begin position="24"/>
        <end position="51"/>
    </location>
</feature>
<evidence type="ECO:0000313" key="3">
    <source>
        <dbReference type="EMBL" id="CBK24148.2"/>
    </source>
</evidence>
<dbReference type="Proteomes" id="UP000008312">
    <property type="component" value="Unassembled WGS sequence"/>
</dbReference>
<feature type="compositionally biased region" description="Low complexity" evidence="2">
    <location>
        <begin position="217"/>
        <end position="232"/>
    </location>
</feature>
<organism evidence="3">
    <name type="scientific">Blastocystis hominis</name>
    <dbReference type="NCBI Taxonomy" id="12968"/>
    <lineage>
        <taxon>Eukaryota</taxon>
        <taxon>Sar</taxon>
        <taxon>Stramenopiles</taxon>
        <taxon>Bigyra</taxon>
        <taxon>Opalozoa</taxon>
        <taxon>Opalinata</taxon>
        <taxon>Blastocystidae</taxon>
        <taxon>Blastocystis</taxon>
    </lineage>
</organism>
<dbReference type="OMA" id="EREAMHN"/>
<dbReference type="AlphaFoldDB" id="D8M7V9"/>
<dbReference type="RefSeq" id="XP_012898196.1">
    <property type="nucleotide sequence ID" value="XM_013042742.1"/>
</dbReference>
<dbReference type="EMBL" id="FN668683">
    <property type="protein sequence ID" value="CBK24148.2"/>
    <property type="molecule type" value="Genomic_DNA"/>
</dbReference>
<keyword evidence="4" id="KW-1185">Reference proteome</keyword>
<dbReference type="GO" id="GO:0051087">
    <property type="term" value="F:protein-folding chaperone binding"/>
    <property type="evidence" value="ECO:0007669"/>
    <property type="project" value="InterPro"/>
</dbReference>
<dbReference type="SUPFAM" id="SSF63491">
    <property type="entry name" value="BAG domain"/>
    <property type="match status" value="1"/>
</dbReference>
<feature type="compositionally biased region" description="Basic and acidic residues" evidence="2">
    <location>
        <begin position="248"/>
        <end position="257"/>
    </location>
</feature>
<proteinExistence type="predicted"/>
<feature type="region of interest" description="Disordered" evidence="2">
    <location>
        <begin position="154"/>
        <end position="454"/>
    </location>
</feature>
<feature type="compositionally biased region" description="Acidic residues" evidence="2">
    <location>
        <begin position="424"/>
        <end position="454"/>
    </location>
</feature>
<dbReference type="OrthoDB" id="333905at2759"/>
<dbReference type="GeneID" id="24920970"/>
<feature type="compositionally biased region" description="Basic and acidic residues" evidence="2">
    <location>
        <begin position="267"/>
        <end position="325"/>
    </location>
</feature>
<protein>
    <submittedName>
        <fullName evidence="3">Uncharacterized protein</fullName>
    </submittedName>
</protein>
<reference evidence="3" key="1">
    <citation type="submission" date="2010-02" db="EMBL/GenBank/DDBJ databases">
        <title>Sequencing and annotation of the Blastocystis hominis genome.</title>
        <authorList>
            <person name="Wincker P."/>
        </authorList>
    </citation>
    <scope>NUCLEOTIDE SEQUENCE</scope>
    <source>
        <strain evidence="3">Singapore isolate B</strain>
    </source>
</reference>
<feature type="compositionally biased region" description="Basic and acidic residues" evidence="2">
    <location>
        <begin position="332"/>
        <end position="423"/>
    </location>
</feature>
<name>D8M7V9_BLAHO</name>